<dbReference type="InterPro" id="IPR011009">
    <property type="entry name" value="Kinase-like_dom_sf"/>
</dbReference>
<dbReference type="RefSeq" id="WP_271431468.1">
    <property type="nucleotide sequence ID" value="NZ_JAQIOY010000002.1"/>
</dbReference>
<keyword evidence="4" id="KW-0067">ATP-binding</keyword>
<keyword evidence="2" id="KW-0808">Transferase</keyword>
<dbReference type="Pfam" id="PF03109">
    <property type="entry name" value="ABC1"/>
    <property type="match status" value="1"/>
</dbReference>
<evidence type="ECO:0000313" key="7">
    <source>
        <dbReference type="EMBL" id="MDA7424102.1"/>
    </source>
</evidence>
<comment type="similarity">
    <text evidence="1">Belongs to the protein kinase superfamily. ADCK protein kinase family.</text>
</comment>
<keyword evidence="7" id="KW-0418">Kinase</keyword>
<evidence type="ECO:0000256" key="4">
    <source>
        <dbReference type="ARBA" id="ARBA00022840"/>
    </source>
</evidence>
<feature type="domain" description="ABC1 atypical kinase-like" evidence="6">
    <location>
        <begin position="110"/>
        <end position="337"/>
    </location>
</feature>
<gene>
    <name evidence="7" type="ORF">PFY00_05145</name>
</gene>
<dbReference type="CDD" id="cd13970">
    <property type="entry name" value="ABC1_ADCK3"/>
    <property type="match status" value="1"/>
</dbReference>
<evidence type="ECO:0000256" key="2">
    <source>
        <dbReference type="ARBA" id="ARBA00022679"/>
    </source>
</evidence>
<evidence type="ECO:0000256" key="5">
    <source>
        <dbReference type="SAM" id="MobiDB-lite"/>
    </source>
</evidence>
<comment type="caution">
    <text evidence="7">The sequence shown here is derived from an EMBL/GenBank/DDBJ whole genome shotgun (WGS) entry which is preliminary data.</text>
</comment>
<dbReference type="Proteomes" id="UP001210720">
    <property type="component" value="Unassembled WGS sequence"/>
</dbReference>
<dbReference type="InterPro" id="IPR051409">
    <property type="entry name" value="Atypical_kinase_ADCK"/>
</dbReference>
<accession>A0ABT4XQ70</accession>
<keyword evidence="3" id="KW-0547">Nucleotide-binding</keyword>
<dbReference type="GO" id="GO:0016301">
    <property type="term" value="F:kinase activity"/>
    <property type="evidence" value="ECO:0007669"/>
    <property type="project" value="UniProtKB-KW"/>
</dbReference>
<sequence>MSSTDDPFAKSSELQQRRGIRVPSGRLSRAARIGSMSTGILGAMAAGGTRALLSGERPKARDLLLTPANARRLADELARMRGAAMKMGQLLSMEASDILPPELAEVLSRLRADADHMPPRQLKQVLIGEYGPDFLRRFNKFDVRPIAAASIGQVHRVETHDGRRLALKIQYPGVRQSIDADVANLGALLRASRLLPAEVALDPLLDEARRQLHEEADYIREADHLRHFADLIGEDPHFVVPAVHSDFCTGNILAMDFVQSAPIETVEAADQATRDAVATRLFSLFANELLDWRVIQTDPNFANYRWQSDRGRIVLLDFGAARPFPMAFSNRMRDVLALGQSGQGDAVMQQLVQADVLPADLPDGQRCIIDEMMALSLPMLSADRIDFGDTRLLASLRDLGMRLGSDEGFRHIPPWDVLYMQRKLGGLVLLATRLRARVPLSEILKERLTTA</sequence>
<dbReference type="InterPro" id="IPR034646">
    <property type="entry name" value="ADCK3_dom"/>
</dbReference>
<evidence type="ECO:0000256" key="3">
    <source>
        <dbReference type="ARBA" id="ARBA00022741"/>
    </source>
</evidence>
<dbReference type="SUPFAM" id="SSF56112">
    <property type="entry name" value="Protein kinase-like (PK-like)"/>
    <property type="match status" value="1"/>
</dbReference>
<evidence type="ECO:0000259" key="6">
    <source>
        <dbReference type="Pfam" id="PF03109"/>
    </source>
</evidence>
<feature type="region of interest" description="Disordered" evidence="5">
    <location>
        <begin position="1"/>
        <end position="21"/>
    </location>
</feature>
<name>A0ABT4XQ70_9RHOB</name>
<reference evidence="7 8" key="1">
    <citation type="submission" date="2023-01" db="EMBL/GenBank/DDBJ databases">
        <title>Thalassococcus onchidii sp. nov., isolated from a marine invertebrate from the South China Sea.</title>
        <authorList>
            <person name="Xu S."/>
            <person name="Liu Z."/>
            <person name="Xu Y."/>
        </authorList>
    </citation>
    <scope>NUCLEOTIDE SEQUENCE [LARGE SCALE GENOMIC DNA]</scope>
    <source>
        <strain evidence="7 8">KCTC 32084</strain>
    </source>
</reference>
<evidence type="ECO:0000256" key="1">
    <source>
        <dbReference type="ARBA" id="ARBA00009670"/>
    </source>
</evidence>
<keyword evidence="8" id="KW-1185">Reference proteome</keyword>
<dbReference type="InterPro" id="IPR004147">
    <property type="entry name" value="ABC1_dom"/>
</dbReference>
<protein>
    <submittedName>
        <fullName evidence="7">AarF/ABC1/UbiB kinase family protein</fullName>
    </submittedName>
</protein>
<dbReference type="PANTHER" id="PTHR43851:SF3">
    <property type="entry name" value="COENZYME Q8"/>
    <property type="match status" value="1"/>
</dbReference>
<proteinExistence type="inferred from homology"/>
<dbReference type="EMBL" id="JAQIOY010000002">
    <property type="protein sequence ID" value="MDA7424102.1"/>
    <property type="molecule type" value="Genomic_DNA"/>
</dbReference>
<organism evidence="7 8">
    <name type="scientific">Thalassococcus lentus</name>
    <dbReference type="NCBI Taxonomy" id="1210524"/>
    <lineage>
        <taxon>Bacteria</taxon>
        <taxon>Pseudomonadati</taxon>
        <taxon>Pseudomonadota</taxon>
        <taxon>Alphaproteobacteria</taxon>
        <taxon>Rhodobacterales</taxon>
        <taxon>Roseobacteraceae</taxon>
        <taxon>Thalassococcus</taxon>
    </lineage>
</organism>
<evidence type="ECO:0000313" key="8">
    <source>
        <dbReference type="Proteomes" id="UP001210720"/>
    </source>
</evidence>
<dbReference type="PANTHER" id="PTHR43851">
    <property type="match status" value="1"/>
</dbReference>